<sequence>MAVVSRAMVIVALSALLLAIACFEPSKGHTEEPLTDFGITETTSCTPDPDCLNLVTRGASPSTNLGHDCTGVALGQTATTETSGGLRPPDEASSLCEMSRPTLGVWRI</sequence>
<dbReference type="AlphaFoldDB" id="A0A543B3P9"/>
<dbReference type="InParanoid" id="A0A543B3P9"/>
<proteinExistence type="predicted"/>
<evidence type="ECO:0000313" key="3">
    <source>
        <dbReference type="Proteomes" id="UP000317043"/>
    </source>
</evidence>
<evidence type="ECO:0008006" key="4">
    <source>
        <dbReference type="Google" id="ProtNLM"/>
    </source>
</evidence>
<feature type="signal peptide" evidence="1">
    <location>
        <begin position="1"/>
        <end position="28"/>
    </location>
</feature>
<dbReference type="EMBL" id="VFOW01000001">
    <property type="protein sequence ID" value="TQL79456.1"/>
    <property type="molecule type" value="Genomic_DNA"/>
</dbReference>
<feature type="chain" id="PRO_5021980749" description="Secreted protein" evidence="1">
    <location>
        <begin position="29"/>
        <end position="108"/>
    </location>
</feature>
<dbReference type="Proteomes" id="UP000317043">
    <property type="component" value="Unassembled WGS sequence"/>
</dbReference>
<gene>
    <name evidence="2" type="ORF">FB566_5062</name>
</gene>
<evidence type="ECO:0000256" key="1">
    <source>
        <dbReference type="SAM" id="SignalP"/>
    </source>
</evidence>
<comment type="caution">
    <text evidence="2">The sequence shown here is derived from an EMBL/GenBank/DDBJ whole genome shotgun (WGS) entry which is preliminary data.</text>
</comment>
<protein>
    <recommendedName>
        <fullName evidence="4">Secreted protein</fullName>
    </recommendedName>
</protein>
<keyword evidence="1" id="KW-0732">Signal</keyword>
<keyword evidence="3" id="KW-1185">Reference proteome</keyword>
<accession>A0A543B3P9</accession>
<evidence type="ECO:0000313" key="2">
    <source>
        <dbReference type="EMBL" id="TQL79456.1"/>
    </source>
</evidence>
<organism evidence="2 3">
    <name type="scientific">Stackebrandtia endophytica</name>
    <dbReference type="NCBI Taxonomy" id="1496996"/>
    <lineage>
        <taxon>Bacteria</taxon>
        <taxon>Bacillati</taxon>
        <taxon>Actinomycetota</taxon>
        <taxon>Actinomycetes</taxon>
        <taxon>Glycomycetales</taxon>
        <taxon>Glycomycetaceae</taxon>
        <taxon>Stackebrandtia</taxon>
    </lineage>
</organism>
<dbReference type="PROSITE" id="PS51257">
    <property type="entry name" value="PROKAR_LIPOPROTEIN"/>
    <property type="match status" value="1"/>
</dbReference>
<reference evidence="2 3" key="1">
    <citation type="submission" date="2019-06" db="EMBL/GenBank/DDBJ databases">
        <title>Sequencing the genomes of 1000 actinobacteria strains.</title>
        <authorList>
            <person name="Klenk H.-P."/>
        </authorList>
    </citation>
    <scope>NUCLEOTIDE SEQUENCE [LARGE SCALE GENOMIC DNA]</scope>
    <source>
        <strain evidence="2 3">DSM 45928</strain>
    </source>
</reference>
<name>A0A543B3P9_9ACTN</name>